<dbReference type="InParanoid" id="F0S3V5"/>
<dbReference type="InterPro" id="IPR050245">
    <property type="entry name" value="PrsA_foldase"/>
</dbReference>
<dbReference type="InterPro" id="IPR046357">
    <property type="entry name" value="PPIase_dom_sf"/>
</dbReference>
<keyword evidence="5 6" id="KW-0413">Isomerase</keyword>
<dbReference type="SUPFAM" id="SSF54534">
    <property type="entry name" value="FKBP-like"/>
    <property type="match status" value="1"/>
</dbReference>
<dbReference type="RefSeq" id="WP_013638480.1">
    <property type="nucleotide sequence ID" value="NC_015185.1"/>
</dbReference>
<dbReference type="InterPro" id="IPR000297">
    <property type="entry name" value="PPIase_PpiC"/>
</dbReference>
<evidence type="ECO:0000259" key="7">
    <source>
        <dbReference type="PROSITE" id="PS50198"/>
    </source>
</evidence>
<dbReference type="SUPFAM" id="SSF109998">
    <property type="entry name" value="Triger factor/SurA peptide-binding domain-like"/>
    <property type="match status" value="1"/>
</dbReference>
<reference evidence="8 9" key="1">
    <citation type="journal article" date="2011" name="Stand. Genomic Sci.">
        <title>Complete genome sequence of the thermophilic sulfur-reducer Desulfurobacterium thermolithotrophum type strain (BSA(T)) from a deep-sea hydrothermal vent.</title>
        <authorList>
            <person name="Goker M."/>
            <person name="Daligault H."/>
            <person name="Mwirichia R."/>
            <person name="Lapidus A."/>
            <person name="Lucas S."/>
            <person name="Deshpande S."/>
            <person name="Pagani I."/>
            <person name="Tapia R."/>
            <person name="Cheng J.F."/>
            <person name="Goodwin L."/>
            <person name="Pitluck S."/>
            <person name="Liolios K."/>
            <person name="Ivanova N."/>
            <person name="Mavromatis K."/>
            <person name="Mikhailova N."/>
            <person name="Pati A."/>
            <person name="Chen A."/>
            <person name="Palaniappan K."/>
            <person name="Han C."/>
            <person name="Land M."/>
            <person name="Hauser L."/>
            <person name="Pan C."/>
            <person name="Brambilla E.M."/>
            <person name="Rohde M."/>
            <person name="Spring S."/>
            <person name="Sikorski J."/>
            <person name="Wirth R."/>
            <person name="Detter J.C."/>
            <person name="Woyke T."/>
            <person name="Bristow J."/>
            <person name="Eisen J.A."/>
            <person name="Markowitz V."/>
            <person name="Hugenholtz P."/>
            <person name="Kyrpides N.C."/>
            <person name="Klenk H.P."/>
        </authorList>
    </citation>
    <scope>NUCLEOTIDE SEQUENCE [LARGE SCALE GENOMIC DNA]</scope>
    <source>
        <strain evidence="9">DSM 11699 / BSA</strain>
    </source>
</reference>
<dbReference type="Gene3D" id="3.10.50.40">
    <property type="match status" value="1"/>
</dbReference>
<evidence type="ECO:0000256" key="5">
    <source>
        <dbReference type="ARBA" id="ARBA00023235"/>
    </source>
</evidence>
<comment type="catalytic activity">
    <reaction evidence="1">
        <text>[protein]-peptidylproline (omega=180) = [protein]-peptidylproline (omega=0)</text>
        <dbReference type="Rhea" id="RHEA:16237"/>
        <dbReference type="Rhea" id="RHEA-COMP:10747"/>
        <dbReference type="Rhea" id="RHEA-COMP:10748"/>
        <dbReference type="ChEBI" id="CHEBI:83833"/>
        <dbReference type="ChEBI" id="CHEBI:83834"/>
        <dbReference type="EC" id="5.2.1.8"/>
    </reaction>
</comment>
<dbReference type="PROSITE" id="PS50198">
    <property type="entry name" value="PPIC_PPIASE_2"/>
    <property type="match status" value="1"/>
</dbReference>
<dbReference type="HOGENOM" id="CLU_982563_0_0_0"/>
<organism evidence="8 9">
    <name type="scientific">Desulfurobacterium thermolithotrophum (strain DSM 11699 / BSA)</name>
    <dbReference type="NCBI Taxonomy" id="868864"/>
    <lineage>
        <taxon>Bacteria</taxon>
        <taxon>Pseudomonadati</taxon>
        <taxon>Aquificota</taxon>
        <taxon>Aquificia</taxon>
        <taxon>Desulfurobacteriales</taxon>
        <taxon>Desulfurobacteriaceae</taxon>
        <taxon>Desulfurobacterium</taxon>
    </lineage>
</organism>
<sequence length="283" mass="32592">MKRLLVFFLVMVLLTLPSYAKIVDYIVAVVNGEPILYSELLDYAKTNRINNLKAARDSLIERKILLTEAKSEGLAVSDEELNRALENFIKNSGFKSKEEFEKALKKEGLTLEEVKEKLKEQLLVAKLIGRNVKSKIRVSDIEVEKVCKEKKKKPVREVYYIYVKDKQKANRIMEILDSGIPFEKVAKEYSEDKATAQNGGYLGKVTKGSLIKPLDIAVWSTKPKTYKLVETKGGYYIIYVKKEEIEKCDKNRIREELYVKKFQKALKDYIDSLKSKASVKVYL</sequence>
<reference evidence="9" key="2">
    <citation type="submission" date="2011-02" db="EMBL/GenBank/DDBJ databases">
        <title>The complete genome of Desulfurobacterium thermolithotrophum DSM 11699.</title>
        <authorList>
            <consortium name="US DOE Joint Genome Institute (JGI-PGF)"/>
            <person name="Lucas S."/>
            <person name="Copeland A."/>
            <person name="Lapidus A."/>
            <person name="Bruce D."/>
            <person name="Goodwin L."/>
            <person name="Pitluck S."/>
            <person name="Kyrpides N."/>
            <person name="Mavromatis K."/>
            <person name="Pagani I."/>
            <person name="Ivanova N."/>
            <person name="Mikhailova N."/>
            <person name="Daligault H."/>
            <person name="Detter J.C."/>
            <person name="Tapia R."/>
            <person name="Han C."/>
            <person name="Land M."/>
            <person name="Hauser L."/>
            <person name="Markowitz V."/>
            <person name="Cheng J.-F."/>
            <person name="Hugenholtz P."/>
            <person name="Woyke T."/>
            <person name="Wu D."/>
            <person name="Spring S."/>
            <person name="Brambilla E."/>
            <person name="Klenk H.-P."/>
            <person name="Eisen J.A."/>
        </authorList>
    </citation>
    <scope>NUCLEOTIDE SEQUENCE [LARGE SCALE GENOMIC DNA]</scope>
    <source>
        <strain evidence="9">DSM 11699 / BSA</strain>
    </source>
</reference>
<evidence type="ECO:0000256" key="2">
    <source>
        <dbReference type="ARBA" id="ARBA00013194"/>
    </source>
</evidence>
<dbReference type="EMBL" id="CP002543">
    <property type="protein sequence ID" value="ADY73527.1"/>
    <property type="molecule type" value="Genomic_DNA"/>
</dbReference>
<name>F0S3V5_DESTD</name>
<dbReference type="Proteomes" id="UP000007102">
    <property type="component" value="Chromosome"/>
</dbReference>
<dbReference type="STRING" id="868864.Dester_0887"/>
<evidence type="ECO:0000256" key="3">
    <source>
        <dbReference type="ARBA" id="ARBA00022729"/>
    </source>
</evidence>
<evidence type="ECO:0000313" key="9">
    <source>
        <dbReference type="Proteomes" id="UP000007102"/>
    </source>
</evidence>
<dbReference type="InterPro" id="IPR023058">
    <property type="entry name" value="PPIase_PpiC_CS"/>
</dbReference>
<evidence type="ECO:0000256" key="1">
    <source>
        <dbReference type="ARBA" id="ARBA00000971"/>
    </source>
</evidence>
<evidence type="ECO:0000256" key="4">
    <source>
        <dbReference type="ARBA" id="ARBA00023110"/>
    </source>
</evidence>
<accession>F0S3V5</accession>
<keyword evidence="3" id="KW-0732">Signal</keyword>
<dbReference type="eggNOG" id="COG0760">
    <property type="taxonomic scope" value="Bacteria"/>
</dbReference>
<dbReference type="Pfam" id="PF13624">
    <property type="entry name" value="SurA_N_3"/>
    <property type="match status" value="1"/>
</dbReference>
<dbReference type="GO" id="GO:0003755">
    <property type="term" value="F:peptidyl-prolyl cis-trans isomerase activity"/>
    <property type="evidence" value="ECO:0007669"/>
    <property type="project" value="UniProtKB-KW"/>
</dbReference>
<evidence type="ECO:0000256" key="6">
    <source>
        <dbReference type="PROSITE-ProRule" id="PRU00278"/>
    </source>
</evidence>
<evidence type="ECO:0000313" key="8">
    <source>
        <dbReference type="EMBL" id="ADY73527.1"/>
    </source>
</evidence>
<dbReference type="KEGG" id="dte:Dester_0887"/>
<dbReference type="FunCoup" id="F0S3V5">
    <property type="interactions" value="103"/>
</dbReference>
<dbReference type="EC" id="5.2.1.8" evidence="2"/>
<keyword evidence="9" id="KW-1185">Reference proteome</keyword>
<dbReference type="AlphaFoldDB" id="F0S3V5"/>
<gene>
    <name evidence="8" type="ordered locus">Dester_0887</name>
</gene>
<keyword evidence="4 6" id="KW-0697">Rotamase</keyword>
<dbReference type="Gene3D" id="1.10.4030.10">
    <property type="entry name" value="Porin chaperone SurA, peptide-binding domain"/>
    <property type="match status" value="1"/>
</dbReference>
<proteinExistence type="predicted"/>
<dbReference type="PANTHER" id="PTHR47245">
    <property type="entry name" value="PEPTIDYLPROLYL ISOMERASE"/>
    <property type="match status" value="1"/>
</dbReference>
<protein>
    <recommendedName>
        <fullName evidence="2">peptidylprolyl isomerase</fullName>
        <ecNumber evidence="2">5.2.1.8</ecNumber>
    </recommendedName>
</protein>
<dbReference type="Pfam" id="PF13616">
    <property type="entry name" value="Rotamase_3"/>
    <property type="match status" value="1"/>
</dbReference>
<dbReference type="PANTHER" id="PTHR47245:SF1">
    <property type="entry name" value="FOLDASE PROTEIN PRSA"/>
    <property type="match status" value="1"/>
</dbReference>
<feature type="domain" description="PpiC" evidence="7">
    <location>
        <begin position="153"/>
        <end position="242"/>
    </location>
</feature>
<dbReference type="PROSITE" id="PS01096">
    <property type="entry name" value="PPIC_PPIASE_1"/>
    <property type="match status" value="1"/>
</dbReference>
<dbReference type="InterPro" id="IPR027304">
    <property type="entry name" value="Trigger_fact/SurA_dom_sf"/>
</dbReference>
<dbReference type="OrthoDB" id="13413at2"/>